<dbReference type="Proteomes" id="UP000313359">
    <property type="component" value="Unassembled WGS sequence"/>
</dbReference>
<sequence>MVDTCTCQNNCGSCGPSGTGCACPKGKCNCQNCVNNASAQSTCGCDHSKSADCACTKAGNKCSCGQ</sequence>
<dbReference type="EMBL" id="ML122279">
    <property type="protein sequence ID" value="RPD57773.1"/>
    <property type="molecule type" value="Genomic_DNA"/>
</dbReference>
<evidence type="ECO:0000313" key="2">
    <source>
        <dbReference type="Proteomes" id="UP000313359"/>
    </source>
</evidence>
<proteinExistence type="predicted"/>
<reference evidence="1" key="1">
    <citation type="journal article" date="2018" name="Genome Biol. Evol.">
        <title>Genomics and development of Lentinus tigrinus, a white-rot wood-decaying mushroom with dimorphic fruiting bodies.</title>
        <authorList>
            <person name="Wu B."/>
            <person name="Xu Z."/>
            <person name="Knudson A."/>
            <person name="Carlson A."/>
            <person name="Chen N."/>
            <person name="Kovaka S."/>
            <person name="LaButti K."/>
            <person name="Lipzen A."/>
            <person name="Pennachio C."/>
            <person name="Riley R."/>
            <person name="Schakwitz W."/>
            <person name="Umezawa K."/>
            <person name="Ohm R.A."/>
            <person name="Grigoriev I.V."/>
            <person name="Nagy L.G."/>
            <person name="Gibbons J."/>
            <person name="Hibbett D."/>
        </authorList>
    </citation>
    <scope>NUCLEOTIDE SEQUENCE [LARGE SCALE GENOMIC DNA]</scope>
    <source>
        <strain evidence="1">ALCF2SS1-6</strain>
    </source>
</reference>
<accession>A0A5C2S2I8</accession>
<keyword evidence="2" id="KW-1185">Reference proteome</keyword>
<name>A0A5C2S2I8_9APHY</name>
<evidence type="ECO:0000313" key="1">
    <source>
        <dbReference type="EMBL" id="RPD57773.1"/>
    </source>
</evidence>
<protein>
    <recommendedName>
        <fullName evidence="3">Metallothionein</fullName>
    </recommendedName>
</protein>
<gene>
    <name evidence="1" type="ORF">L227DRAFT_506384</name>
</gene>
<dbReference type="AlphaFoldDB" id="A0A5C2S2I8"/>
<organism evidence="1 2">
    <name type="scientific">Lentinus tigrinus ALCF2SS1-6</name>
    <dbReference type="NCBI Taxonomy" id="1328759"/>
    <lineage>
        <taxon>Eukaryota</taxon>
        <taxon>Fungi</taxon>
        <taxon>Dikarya</taxon>
        <taxon>Basidiomycota</taxon>
        <taxon>Agaricomycotina</taxon>
        <taxon>Agaricomycetes</taxon>
        <taxon>Polyporales</taxon>
        <taxon>Polyporaceae</taxon>
        <taxon>Lentinus</taxon>
    </lineage>
</organism>
<evidence type="ECO:0008006" key="3">
    <source>
        <dbReference type="Google" id="ProtNLM"/>
    </source>
</evidence>
<dbReference type="OrthoDB" id="2602657at2759"/>